<evidence type="ECO:0000313" key="3">
    <source>
        <dbReference type="Proteomes" id="UP000219338"/>
    </source>
</evidence>
<accession>A0A284QVE1</accession>
<reference evidence="3" key="1">
    <citation type="journal article" date="2017" name="Nat. Ecol. Evol.">
        <title>Genome expansion and lineage-specific genetic innovations in the forest pathogenic fungi Armillaria.</title>
        <authorList>
            <person name="Sipos G."/>
            <person name="Prasanna A.N."/>
            <person name="Walter M.C."/>
            <person name="O'Connor E."/>
            <person name="Balint B."/>
            <person name="Krizsan K."/>
            <person name="Kiss B."/>
            <person name="Hess J."/>
            <person name="Varga T."/>
            <person name="Slot J."/>
            <person name="Riley R."/>
            <person name="Boka B."/>
            <person name="Rigling D."/>
            <person name="Barry K."/>
            <person name="Lee J."/>
            <person name="Mihaltcheva S."/>
            <person name="LaButti K."/>
            <person name="Lipzen A."/>
            <person name="Waldron R."/>
            <person name="Moloney N.M."/>
            <person name="Sperisen C."/>
            <person name="Kredics L."/>
            <person name="Vagvoelgyi C."/>
            <person name="Patrignani A."/>
            <person name="Fitzpatrick D."/>
            <person name="Nagy I."/>
            <person name="Doyle S."/>
            <person name="Anderson J.B."/>
            <person name="Grigoriev I.V."/>
            <person name="Gueldener U."/>
            <person name="Muensterkoetter M."/>
            <person name="Nagy L.G."/>
        </authorList>
    </citation>
    <scope>NUCLEOTIDE SEQUENCE [LARGE SCALE GENOMIC DNA]</scope>
    <source>
        <strain evidence="3">C18/9</strain>
    </source>
</reference>
<gene>
    <name evidence="2" type="ORF">ARMOST_03753</name>
</gene>
<dbReference type="EMBL" id="FUEG01000002">
    <property type="protein sequence ID" value="SJL00440.1"/>
    <property type="molecule type" value="Genomic_DNA"/>
</dbReference>
<feature type="region of interest" description="Disordered" evidence="1">
    <location>
        <begin position="110"/>
        <end position="133"/>
    </location>
</feature>
<protein>
    <submittedName>
        <fullName evidence="2">Uncharacterized protein</fullName>
    </submittedName>
</protein>
<feature type="compositionally biased region" description="Polar residues" evidence="1">
    <location>
        <begin position="179"/>
        <end position="193"/>
    </location>
</feature>
<proteinExistence type="predicted"/>
<dbReference type="AlphaFoldDB" id="A0A284QVE1"/>
<dbReference type="OrthoDB" id="6270916at2759"/>
<name>A0A284QVE1_ARMOS</name>
<dbReference type="STRING" id="47428.A0A284QVE1"/>
<evidence type="ECO:0000313" key="2">
    <source>
        <dbReference type="EMBL" id="SJL00440.1"/>
    </source>
</evidence>
<feature type="region of interest" description="Disordered" evidence="1">
    <location>
        <begin position="173"/>
        <end position="213"/>
    </location>
</feature>
<feature type="compositionally biased region" description="Low complexity" evidence="1">
    <location>
        <begin position="194"/>
        <end position="207"/>
    </location>
</feature>
<sequence>MGHDSLRIDTGLPNTVPLTSDVPADRSPTVPLFRLSTSPSEKPPPSPTGIDEAHPPSFRKTYGTRSNESRKLLAHVLGQLANRVMPPSVYVIATATDQTGEKGLSRLLKGGVKFGSGKPQNSRTPGDDEEDAEVDKDFTPDATFDFMSQLKDVLMISVLRGWQIFDEGSTDVKAERQYSGKSSSPFRRSINTLSPSGKRSRSPSPASTSVGGQVHSTELLSQCISILSSVVSEDCRYKISSPRPSRPPNALQALTLKVAQFLLHVHRRNPKVVSQIGFALIPAFYTFPPEMSARLLAFFEECIIRGILDDLREVQGLQDEIAFQAPEAFDESFDAPMVSITVDAAEESDMEHQAKPKWVPWTDAVSPRVLSILSTNAPLQPPSVYFLASISPPLLAAILDNIDFGLESATPIDVLHRLHRLVDLLVTAKVDTYLDLLEVVAYHSPKSRHAAASRLQALHIWPTLRL</sequence>
<keyword evidence="3" id="KW-1185">Reference proteome</keyword>
<feature type="region of interest" description="Disordered" evidence="1">
    <location>
        <begin position="1"/>
        <end position="65"/>
    </location>
</feature>
<dbReference type="Proteomes" id="UP000219338">
    <property type="component" value="Unassembled WGS sequence"/>
</dbReference>
<organism evidence="2 3">
    <name type="scientific">Armillaria ostoyae</name>
    <name type="common">Armillaria root rot fungus</name>
    <dbReference type="NCBI Taxonomy" id="47428"/>
    <lineage>
        <taxon>Eukaryota</taxon>
        <taxon>Fungi</taxon>
        <taxon>Dikarya</taxon>
        <taxon>Basidiomycota</taxon>
        <taxon>Agaricomycotina</taxon>
        <taxon>Agaricomycetes</taxon>
        <taxon>Agaricomycetidae</taxon>
        <taxon>Agaricales</taxon>
        <taxon>Marasmiineae</taxon>
        <taxon>Physalacriaceae</taxon>
        <taxon>Armillaria</taxon>
    </lineage>
</organism>
<evidence type="ECO:0000256" key="1">
    <source>
        <dbReference type="SAM" id="MobiDB-lite"/>
    </source>
</evidence>